<dbReference type="Pfam" id="PF17168">
    <property type="entry name" value="DUF5127"/>
    <property type="match status" value="1"/>
</dbReference>
<proteinExistence type="predicted"/>
<dbReference type="InterPro" id="IPR052743">
    <property type="entry name" value="Glutaminase_GtaA"/>
</dbReference>
<evidence type="ECO:0000259" key="3">
    <source>
        <dbReference type="Pfam" id="PF17168"/>
    </source>
</evidence>
<evidence type="ECO:0000313" key="5">
    <source>
        <dbReference type="Proteomes" id="UP000053558"/>
    </source>
</evidence>
<dbReference type="KEGG" id="cput:CONPUDRAFT_139780"/>
<dbReference type="Pfam" id="PF16335">
    <property type="entry name" value="GtaA_6_Hairpin"/>
    <property type="match status" value="1"/>
</dbReference>
<dbReference type="OrthoDB" id="3918848at2759"/>
<dbReference type="GeneID" id="19201398"/>
<dbReference type="InterPro" id="IPR033433">
    <property type="entry name" value="GtaA_N"/>
</dbReference>
<dbReference type="AlphaFoldDB" id="A0A5M3MBL0"/>
<reference evidence="5" key="1">
    <citation type="journal article" date="2012" name="Science">
        <title>The Paleozoic origin of enzymatic lignin decomposition reconstructed from 31 fungal genomes.</title>
        <authorList>
            <person name="Floudas D."/>
            <person name="Binder M."/>
            <person name="Riley R."/>
            <person name="Barry K."/>
            <person name="Blanchette R.A."/>
            <person name="Henrissat B."/>
            <person name="Martinez A.T."/>
            <person name="Otillar R."/>
            <person name="Spatafora J.W."/>
            <person name="Yadav J.S."/>
            <person name="Aerts A."/>
            <person name="Benoit I."/>
            <person name="Boyd A."/>
            <person name="Carlson A."/>
            <person name="Copeland A."/>
            <person name="Coutinho P.M."/>
            <person name="de Vries R.P."/>
            <person name="Ferreira P."/>
            <person name="Findley K."/>
            <person name="Foster B."/>
            <person name="Gaskell J."/>
            <person name="Glotzer D."/>
            <person name="Gorecki P."/>
            <person name="Heitman J."/>
            <person name="Hesse C."/>
            <person name="Hori C."/>
            <person name="Igarashi K."/>
            <person name="Jurgens J.A."/>
            <person name="Kallen N."/>
            <person name="Kersten P."/>
            <person name="Kohler A."/>
            <person name="Kuees U."/>
            <person name="Kumar T.K.A."/>
            <person name="Kuo A."/>
            <person name="LaButti K."/>
            <person name="Larrondo L.F."/>
            <person name="Lindquist E."/>
            <person name="Ling A."/>
            <person name="Lombard V."/>
            <person name="Lucas S."/>
            <person name="Lundell T."/>
            <person name="Martin R."/>
            <person name="McLaughlin D.J."/>
            <person name="Morgenstern I."/>
            <person name="Morin E."/>
            <person name="Murat C."/>
            <person name="Nagy L.G."/>
            <person name="Nolan M."/>
            <person name="Ohm R.A."/>
            <person name="Patyshakuliyeva A."/>
            <person name="Rokas A."/>
            <person name="Ruiz-Duenas F.J."/>
            <person name="Sabat G."/>
            <person name="Salamov A."/>
            <person name="Samejima M."/>
            <person name="Schmutz J."/>
            <person name="Slot J.C."/>
            <person name="St John F."/>
            <person name="Stenlid J."/>
            <person name="Sun H."/>
            <person name="Sun S."/>
            <person name="Syed K."/>
            <person name="Tsang A."/>
            <person name="Wiebenga A."/>
            <person name="Young D."/>
            <person name="Pisabarro A."/>
            <person name="Eastwood D.C."/>
            <person name="Martin F."/>
            <person name="Cullen D."/>
            <person name="Grigoriev I.V."/>
            <person name="Hibbett D.S."/>
        </authorList>
    </citation>
    <scope>NUCLEOTIDE SEQUENCE [LARGE SCALE GENOMIC DNA]</scope>
    <source>
        <strain evidence="5">RWD-64-598 SS2</strain>
    </source>
</reference>
<dbReference type="RefSeq" id="XP_007773678.1">
    <property type="nucleotide sequence ID" value="XM_007775488.1"/>
</dbReference>
<evidence type="ECO:0000259" key="2">
    <source>
        <dbReference type="Pfam" id="PF16335"/>
    </source>
</evidence>
<keyword evidence="1" id="KW-0732">Signal</keyword>
<evidence type="ECO:0000256" key="1">
    <source>
        <dbReference type="SAM" id="SignalP"/>
    </source>
</evidence>
<feature type="chain" id="PRO_5024447359" evidence="1">
    <location>
        <begin position="22"/>
        <end position="678"/>
    </location>
</feature>
<feature type="signal peptide" evidence="1">
    <location>
        <begin position="1"/>
        <end position="21"/>
    </location>
</feature>
<dbReference type="Proteomes" id="UP000053558">
    <property type="component" value="Unassembled WGS sequence"/>
</dbReference>
<keyword evidence="5" id="KW-1185">Reference proteome</keyword>
<dbReference type="EMBL" id="JH711586">
    <property type="protein sequence ID" value="EIW76463.1"/>
    <property type="molecule type" value="Genomic_DNA"/>
</dbReference>
<feature type="domain" description="Glutaminase A N-terminal" evidence="3">
    <location>
        <begin position="107"/>
        <end position="339"/>
    </location>
</feature>
<dbReference type="InterPro" id="IPR032514">
    <property type="entry name" value="GtaA_central"/>
</dbReference>
<gene>
    <name evidence="4" type="ORF">CONPUDRAFT_139780</name>
</gene>
<name>A0A5M3MBL0_CONPW</name>
<sequence length="678" mass="73561">MGLLKLLSYASLALFATGTAATSWTANPVNPPSVPLAVRTPYLSAWLPQGAGTSLAGAWPQFWTGSTLGWAGYVRVDGKTYTWLGDPVVPNLAPALATQKSMTYTSTQSTFVLSAGAVDLTVNFLSPVEASDLVKQSTPFSYMAITAKSNDGGSHSVQIYSDISGEWASGDTSQAIKWSTDTSSNVWTHQAQLQSPQVYTEYQDHTQYGAAYYSTQNSQSATWQTGQDTVVRAQFLNNGKLSNVGDTNYRAVSNNWPVFAFAHDLGSVGTSASSNTLYTVGHVRDPAIQYITAGNNLQDRSAYFWTKYNTVQSLISDFIGSYSTALSAANTFDNKVKNDASAISNNYYAVVALSIRQAIGATEITVSKNSDGTWNTNDVLMFMKEISSDGNVNTVDVIMPAWPVLLYLNPTWGKYLLLAVHDLGASYPKAIGHNAGNDEKMPLEECGNMLIMALSYTQKSNDLSLVKTYTKLLEQWTGYLVQEALIPASQISTDDFAGSLANQTNLAIKGVVGIKAMSMIEGLLGNTAAQQNYSSIASGYAPQILNFATANNHLELNYGAANTWGLSYNLYADKLLGTDVFPQSTFQMQTAWYNTVRNQYGVPLDTRHTYTKSDWQIWTAALVTDTTVRNNLIDSVYAYIADGKNNMPFSDWYDTESGASSGFRARPVVGGHLAILAL</sequence>
<dbReference type="OMA" id="HRRYSIR"/>
<feature type="domain" description="Glutaminase A central" evidence="2">
    <location>
        <begin position="344"/>
        <end position="676"/>
    </location>
</feature>
<organism evidence="4 5">
    <name type="scientific">Coniophora puteana (strain RWD-64-598)</name>
    <name type="common">Brown rot fungus</name>
    <dbReference type="NCBI Taxonomy" id="741705"/>
    <lineage>
        <taxon>Eukaryota</taxon>
        <taxon>Fungi</taxon>
        <taxon>Dikarya</taxon>
        <taxon>Basidiomycota</taxon>
        <taxon>Agaricomycotina</taxon>
        <taxon>Agaricomycetes</taxon>
        <taxon>Agaricomycetidae</taxon>
        <taxon>Boletales</taxon>
        <taxon>Coniophorineae</taxon>
        <taxon>Coniophoraceae</taxon>
        <taxon>Coniophora</taxon>
    </lineage>
</organism>
<accession>A0A5M3MBL0</accession>
<evidence type="ECO:0000313" key="4">
    <source>
        <dbReference type="EMBL" id="EIW76463.1"/>
    </source>
</evidence>
<dbReference type="PANTHER" id="PTHR31987:SF1">
    <property type="entry name" value="GLUTAMINASE A"/>
    <property type="match status" value="1"/>
</dbReference>
<protein>
    <submittedName>
        <fullName evidence="4">DUF1793-domain-containing protein</fullName>
    </submittedName>
</protein>
<comment type="caution">
    <text evidence="4">The sequence shown here is derived from an EMBL/GenBank/DDBJ whole genome shotgun (WGS) entry which is preliminary data.</text>
</comment>
<dbReference type="PANTHER" id="PTHR31987">
    <property type="entry name" value="GLUTAMINASE A-RELATED"/>
    <property type="match status" value="1"/>
</dbReference>